<sequence>MNTNMRQTSSSSSRTVQVGKKKRPSFRWSQQQQNQQHSHNNNYNYNNAWVCTRNYSNNSIAAAAASSSSSSSSSSFSSSSSTSTAFTTSQSAAFPLAAARRSSSYNNNNYASLASSQLVVPRAVMEPRKLSQTERKSIDDALQLGSGYEVEHAAMLKTIQTTTGSGKFLSGYTDEVLDEAYERCRVITAEYAKTFYLGTKLMSDEKRRATWAIYVWCRRTDELVDGPNASRITPMALQRWEDRLRACFDGRPFDVLDAALADTVARFPLEVQPFVDMVDGMRMDLIKQRYQTFDELYEYCYRVAGTVGLMTTPVMGIHPDFKGDVEAVYEGALALGTANQLTNILRDVGEDLRERNRIYVPLDELNQFGITESDLVNYKIRDPITGKVDDRWRSFMKFQIARAREYFTRAESAARCLDPSAAWPVWSALVIYRGILDAIEENDYDNLSQRAYVSKMQKFAMLPQTYIESKQFKPVL</sequence>
<comment type="catalytic activity">
    <reaction evidence="1">
        <text>2 (2E,6E,10E)-geranylgeranyl diphosphate = 15-cis-phytoene + 2 diphosphate</text>
        <dbReference type="Rhea" id="RHEA:34475"/>
        <dbReference type="ChEBI" id="CHEBI:27787"/>
        <dbReference type="ChEBI" id="CHEBI:33019"/>
        <dbReference type="ChEBI" id="CHEBI:58756"/>
        <dbReference type="EC" id="2.5.1.32"/>
    </reaction>
</comment>
<dbReference type="EMBL" id="BNJQ01000013">
    <property type="protein sequence ID" value="GHP06569.1"/>
    <property type="molecule type" value="Genomic_DNA"/>
</dbReference>
<keyword evidence="4" id="KW-0808">Transferase</keyword>
<dbReference type="SUPFAM" id="SSF48576">
    <property type="entry name" value="Terpenoid synthases"/>
    <property type="match status" value="1"/>
</dbReference>
<feature type="compositionally biased region" description="Low complexity" evidence="6">
    <location>
        <begin position="29"/>
        <end position="41"/>
    </location>
</feature>
<organism evidence="7 8">
    <name type="scientific">Pycnococcus provasolii</name>
    <dbReference type="NCBI Taxonomy" id="41880"/>
    <lineage>
        <taxon>Eukaryota</taxon>
        <taxon>Viridiplantae</taxon>
        <taxon>Chlorophyta</taxon>
        <taxon>Pseudoscourfieldiophyceae</taxon>
        <taxon>Pseudoscourfieldiales</taxon>
        <taxon>Pycnococcaceae</taxon>
        <taxon>Pycnococcus</taxon>
    </lineage>
</organism>
<proteinExistence type="inferred from homology"/>
<dbReference type="InterPro" id="IPR044843">
    <property type="entry name" value="Trans_IPPS_bact-type"/>
</dbReference>
<dbReference type="SFLD" id="SFLDS00005">
    <property type="entry name" value="Isoprenoid_Synthase_Type_I"/>
    <property type="match status" value="1"/>
</dbReference>
<dbReference type="GO" id="GO:0051996">
    <property type="term" value="F:squalene synthase [NAD(P)H] activity"/>
    <property type="evidence" value="ECO:0007669"/>
    <property type="project" value="InterPro"/>
</dbReference>
<gene>
    <name evidence="7" type="ORF">PPROV_000531400</name>
</gene>
<dbReference type="GO" id="GO:0016117">
    <property type="term" value="P:carotenoid biosynthetic process"/>
    <property type="evidence" value="ECO:0007669"/>
    <property type="project" value="UniProtKB-KW"/>
</dbReference>
<dbReference type="CDD" id="cd00683">
    <property type="entry name" value="Trans_IPPS_HH"/>
    <property type="match status" value="1"/>
</dbReference>
<comment type="caution">
    <text evidence="7">The sequence shown here is derived from an EMBL/GenBank/DDBJ whole genome shotgun (WGS) entry which is preliminary data.</text>
</comment>
<evidence type="ECO:0000256" key="6">
    <source>
        <dbReference type="SAM" id="MobiDB-lite"/>
    </source>
</evidence>
<feature type="region of interest" description="Disordered" evidence="6">
    <location>
        <begin position="1"/>
        <end position="41"/>
    </location>
</feature>
<dbReference type="InterPro" id="IPR019845">
    <property type="entry name" value="Squalene/phytoene_synthase_CS"/>
</dbReference>
<dbReference type="Proteomes" id="UP000660262">
    <property type="component" value="Unassembled WGS sequence"/>
</dbReference>
<comment type="similarity">
    <text evidence="2">Belongs to the phytoene/squalene synthase family.</text>
</comment>
<reference evidence="7" key="1">
    <citation type="submission" date="2020-10" db="EMBL/GenBank/DDBJ databases">
        <title>Unveiling of a novel bifunctional photoreceptor, Dualchrome1, isolated from a cosmopolitan green alga.</title>
        <authorList>
            <person name="Suzuki S."/>
            <person name="Kawachi M."/>
        </authorList>
    </citation>
    <scope>NUCLEOTIDE SEQUENCE</scope>
    <source>
        <strain evidence="7">NIES 2893</strain>
    </source>
</reference>
<dbReference type="InterPro" id="IPR008949">
    <property type="entry name" value="Isoprenoid_synthase_dom_sf"/>
</dbReference>
<dbReference type="SFLD" id="SFLDG01212">
    <property type="entry name" value="Phytoene_synthase_like"/>
    <property type="match status" value="1"/>
</dbReference>
<evidence type="ECO:0000313" key="8">
    <source>
        <dbReference type="Proteomes" id="UP000660262"/>
    </source>
</evidence>
<protein>
    <recommendedName>
        <fullName evidence="3">15-cis-phytoene synthase</fullName>
        <ecNumber evidence="3">2.5.1.32</ecNumber>
    </recommendedName>
</protein>
<evidence type="ECO:0000256" key="1">
    <source>
        <dbReference type="ARBA" id="ARBA00001805"/>
    </source>
</evidence>
<dbReference type="InterPro" id="IPR033904">
    <property type="entry name" value="Trans_IPPS_HH"/>
</dbReference>
<dbReference type="FunFam" id="1.10.600.10:FF:000004">
    <property type="entry name" value="Phytoene synthase chloroplastic"/>
    <property type="match status" value="1"/>
</dbReference>
<dbReference type="GO" id="GO:0009536">
    <property type="term" value="C:plastid"/>
    <property type="evidence" value="ECO:0007669"/>
    <property type="project" value="UniProtKB-ARBA"/>
</dbReference>
<dbReference type="SFLD" id="SFLDG01018">
    <property type="entry name" value="Squalene/Phytoene_Synthase_Lik"/>
    <property type="match status" value="1"/>
</dbReference>
<dbReference type="Gene3D" id="1.10.600.10">
    <property type="entry name" value="Farnesyl Diphosphate Synthase"/>
    <property type="match status" value="1"/>
</dbReference>
<dbReference type="GO" id="GO:0046905">
    <property type="term" value="F:15-cis-phytoene synthase activity"/>
    <property type="evidence" value="ECO:0007669"/>
    <property type="project" value="UniProtKB-EC"/>
</dbReference>
<dbReference type="PROSITE" id="PS01045">
    <property type="entry name" value="SQUALEN_PHYTOEN_SYN_2"/>
    <property type="match status" value="1"/>
</dbReference>
<evidence type="ECO:0000256" key="5">
    <source>
        <dbReference type="ARBA" id="ARBA00022746"/>
    </source>
</evidence>
<name>A0A830HN48_9CHLO</name>
<feature type="compositionally biased region" description="Low complexity" evidence="6">
    <location>
        <begin position="1"/>
        <end position="18"/>
    </location>
</feature>
<dbReference type="EC" id="2.5.1.32" evidence="3"/>
<dbReference type="OrthoDB" id="6600518at2759"/>
<evidence type="ECO:0000256" key="2">
    <source>
        <dbReference type="ARBA" id="ARBA00006251"/>
    </source>
</evidence>
<dbReference type="GO" id="GO:0004311">
    <property type="term" value="F:geranylgeranyl diphosphate synthase activity"/>
    <property type="evidence" value="ECO:0007669"/>
    <property type="project" value="InterPro"/>
</dbReference>
<dbReference type="Pfam" id="PF00494">
    <property type="entry name" value="SQS_PSY"/>
    <property type="match status" value="1"/>
</dbReference>
<accession>A0A830HN48</accession>
<evidence type="ECO:0000313" key="7">
    <source>
        <dbReference type="EMBL" id="GHP06569.1"/>
    </source>
</evidence>
<evidence type="ECO:0000256" key="4">
    <source>
        <dbReference type="ARBA" id="ARBA00022679"/>
    </source>
</evidence>
<dbReference type="InterPro" id="IPR002060">
    <property type="entry name" value="Squ/phyt_synthse"/>
</dbReference>
<keyword evidence="5" id="KW-0125">Carotenoid biosynthesis</keyword>
<evidence type="ECO:0000256" key="3">
    <source>
        <dbReference type="ARBA" id="ARBA00012396"/>
    </source>
</evidence>
<keyword evidence="8" id="KW-1185">Reference proteome</keyword>
<dbReference type="AlphaFoldDB" id="A0A830HN48"/>
<dbReference type="PANTHER" id="PTHR31480">
    <property type="entry name" value="BIFUNCTIONAL LYCOPENE CYCLASE/PHYTOENE SYNTHASE"/>
    <property type="match status" value="1"/>
</dbReference>